<dbReference type="Proteomes" id="UP000199615">
    <property type="component" value="Unassembled WGS sequence"/>
</dbReference>
<dbReference type="EMBL" id="FODT01000008">
    <property type="protein sequence ID" value="SEP12089.1"/>
    <property type="molecule type" value="Genomic_DNA"/>
</dbReference>
<reference evidence="2" key="1">
    <citation type="submission" date="2016-10" db="EMBL/GenBank/DDBJ databases">
        <authorList>
            <person name="Varghese N."/>
            <person name="Submissions S."/>
        </authorList>
    </citation>
    <scope>NUCLEOTIDE SEQUENCE [LARGE SCALE GENOMIC DNA]</scope>
    <source>
        <strain evidence="2">DSM 123</strain>
    </source>
</reference>
<gene>
    <name evidence="1" type="ORF">SAMN05444123_108144</name>
</gene>
<name>A0A1H8V9K1_9BRAD</name>
<organism evidence="1 2">
    <name type="scientific">Rhodopseudomonas pseudopalustris</name>
    <dbReference type="NCBI Taxonomy" id="1513892"/>
    <lineage>
        <taxon>Bacteria</taxon>
        <taxon>Pseudomonadati</taxon>
        <taxon>Pseudomonadota</taxon>
        <taxon>Alphaproteobacteria</taxon>
        <taxon>Hyphomicrobiales</taxon>
        <taxon>Nitrobacteraceae</taxon>
        <taxon>Rhodopseudomonas</taxon>
    </lineage>
</organism>
<evidence type="ECO:0000313" key="2">
    <source>
        <dbReference type="Proteomes" id="UP000199615"/>
    </source>
</evidence>
<accession>A0A1H8V9K1</accession>
<keyword evidence="2" id="KW-1185">Reference proteome</keyword>
<dbReference type="OrthoDB" id="8270939at2"/>
<sequence>MLSHDLRDLYTTFAGWLRGDGDAFTIEAAKGFERKLKHGAAKAALLELGVDPHVFDTDVPIEDVLPSAELIAFPAQPIVRRAEPNGSAR</sequence>
<proteinExistence type="predicted"/>
<dbReference type="AlphaFoldDB" id="A0A1H8V9K1"/>
<dbReference type="RefSeq" id="WP_092685217.1">
    <property type="nucleotide sequence ID" value="NZ_FODT01000008.1"/>
</dbReference>
<protein>
    <submittedName>
        <fullName evidence="1">Uncharacterized protein</fullName>
    </submittedName>
</protein>
<evidence type="ECO:0000313" key="1">
    <source>
        <dbReference type="EMBL" id="SEP12089.1"/>
    </source>
</evidence>